<dbReference type="EMBL" id="JBDXMX010000001">
    <property type="protein sequence ID" value="MEO9246464.1"/>
    <property type="molecule type" value="Genomic_DNA"/>
</dbReference>
<dbReference type="RefSeq" id="WP_347918516.1">
    <property type="nucleotide sequence ID" value="NZ_JBDXMX010000001.1"/>
</dbReference>
<dbReference type="Pfam" id="PF04883">
    <property type="entry name" value="HK97-gp10_like"/>
    <property type="match status" value="1"/>
</dbReference>
<name>A0ABV0IE79_9MICC</name>
<comment type="caution">
    <text evidence="2">The sequence shown here is derived from an EMBL/GenBank/DDBJ whole genome shotgun (WGS) entry which is preliminary data.</text>
</comment>
<reference evidence="2 3" key="1">
    <citation type="submission" date="2024-05" db="EMBL/GenBank/DDBJ databases">
        <authorList>
            <person name="Yi C."/>
        </authorList>
    </citation>
    <scope>NUCLEOTIDE SEQUENCE [LARGE SCALE GENOMIC DNA]</scope>
    <source>
        <strain evidence="2 3">XS13</strain>
    </source>
</reference>
<organism evidence="2 3">
    <name type="scientific">Citricoccus nitrophenolicus</name>
    <dbReference type="NCBI Taxonomy" id="863575"/>
    <lineage>
        <taxon>Bacteria</taxon>
        <taxon>Bacillati</taxon>
        <taxon>Actinomycetota</taxon>
        <taxon>Actinomycetes</taxon>
        <taxon>Micrococcales</taxon>
        <taxon>Micrococcaceae</taxon>
        <taxon>Citricoccus</taxon>
    </lineage>
</organism>
<dbReference type="InterPro" id="IPR010064">
    <property type="entry name" value="HK97-gp10_tail"/>
</dbReference>
<dbReference type="Proteomes" id="UP001484097">
    <property type="component" value="Unassembled WGS sequence"/>
</dbReference>
<feature type="region of interest" description="Disordered" evidence="1">
    <location>
        <begin position="81"/>
        <end position="101"/>
    </location>
</feature>
<evidence type="ECO:0000313" key="3">
    <source>
        <dbReference type="Proteomes" id="UP001484097"/>
    </source>
</evidence>
<proteinExistence type="predicted"/>
<dbReference type="NCBIfam" id="TIGR01725">
    <property type="entry name" value="phge_HK97_gp10"/>
    <property type="match status" value="1"/>
</dbReference>
<keyword evidence="3" id="KW-1185">Reference proteome</keyword>
<evidence type="ECO:0000313" key="2">
    <source>
        <dbReference type="EMBL" id="MEO9246464.1"/>
    </source>
</evidence>
<protein>
    <submittedName>
        <fullName evidence="2">HK97-gp10 family putative phage morphogenesis protein</fullName>
    </submittedName>
</protein>
<sequence length="119" mass="12262">MGAGDEIRAHAGKLRAAPGKLRPLVVMATTKATIDTASGARELAPVDTGYLRASITVETGTDGSTIYGEVTAGANYARWVENGTPSGSHAPQPFMGPAREANKPKWLAAMAQLGGKAVQ</sequence>
<evidence type="ECO:0000256" key="1">
    <source>
        <dbReference type="SAM" id="MobiDB-lite"/>
    </source>
</evidence>
<gene>
    <name evidence="2" type="ORF">ABDK96_02070</name>
</gene>
<accession>A0ABV0IE79</accession>